<organism evidence="1 2">
    <name type="scientific">Iris pallida</name>
    <name type="common">Sweet iris</name>
    <dbReference type="NCBI Taxonomy" id="29817"/>
    <lineage>
        <taxon>Eukaryota</taxon>
        <taxon>Viridiplantae</taxon>
        <taxon>Streptophyta</taxon>
        <taxon>Embryophyta</taxon>
        <taxon>Tracheophyta</taxon>
        <taxon>Spermatophyta</taxon>
        <taxon>Magnoliopsida</taxon>
        <taxon>Liliopsida</taxon>
        <taxon>Asparagales</taxon>
        <taxon>Iridaceae</taxon>
        <taxon>Iridoideae</taxon>
        <taxon>Irideae</taxon>
        <taxon>Iris</taxon>
    </lineage>
</organism>
<name>A0AAX6EZA1_IRIPA</name>
<dbReference type="EMBL" id="JANAVB010033017">
    <property type="protein sequence ID" value="KAJ6809384.1"/>
    <property type="molecule type" value="Genomic_DNA"/>
</dbReference>
<dbReference type="AlphaFoldDB" id="A0AAX6EZA1"/>
<comment type="caution">
    <text evidence="1">The sequence shown here is derived from an EMBL/GenBank/DDBJ whole genome shotgun (WGS) entry which is preliminary data.</text>
</comment>
<evidence type="ECO:0000313" key="1">
    <source>
        <dbReference type="EMBL" id="KAJ6809384.1"/>
    </source>
</evidence>
<reference evidence="1" key="1">
    <citation type="journal article" date="2023" name="GigaByte">
        <title>Genome assembly of the bearded iris, Iris pallida Lam.</title>
        <authorList>
            <person name="Bruccoleri R.E."/>
            <person name="Oakeley E.J."/>
            <person name="Faust A.M.E."/>
            <person name="Altorfer M."/>
            <person name="Dessus-Babus S."/>
            <person name="Burckhardt D."/>
            <person name="Oertli M."/>
            <person name="Naumann U."/>
            <person name="Petersen F."/>
            <person name="Wong J."/>
        </authorList>
    </citation>
    <scope>NUCLEOTIDE SEQUENCE</scope>
    <source>
        <strain evidence="1">GSM-AAB239-AS_SAM_17_03QT</strain>
    </source>
</reference>
<dbReference type="Proteomes" id="UP001140949">
    <property type="component" value="Unassembled WGS sequence"/>
</dbReference>
<keyword evidence="2" id="KW-1185">Reference proteome</keyword>
<keyword evidence="1" id="KW-0687">Ribonucleoprotein</keyword>
<sequence length="75" mass="8323">MKRPSGHKHRAILAAAVGVISSGSNGDLHKDIDKSSLAIQRWTDFHVVHMEVGWFDDPENSSGAVGERTHRRHLL</sequence>
<proteinExistence type="predicted"/>
<protein>
    <submittedName>
        <fullName evidence="1">Small nuclear ribonucleoprotein E-like</fullName>
    </submittedName>
</protein>
<reference evidence="1" key="2">
    <citation type="submission" date="2023-04" db="EMBL/GenBank/DDBJ databases">
        <authorList>
            <person name="Bruccoleri R.E."/>
            <person name="Oakeley E.J."/>
            <person name="Faust A.-M."/>
            <person name="Dessus-Babus S."/>
            <person name="Altorfer M."/>
            <person name="Burckhardt D."/>
            <person name="Oertli M."/>
            <person name="Naumann U."/>
            <person name="Petersen F."/>
            <person name="Wong J."/>
        </authorList>
    </citation>
    <scope>NUCLEOTIDE SEQUENCE</scope>
    <source>
        <strain evidence="1">GSM-AAB239-AS_SAM_17_03QT</strain>
        <tissue evidence="1">Leaf</tissue>
    </source>
</reference>
<evidence type="ECO:0000313" key="2">
    <source>
        <dbReference type="Proteomes" id="UP001140949"/>
    </source>
</evidence>
<accession>A0AAX6EZA1</accession>
<gene>
    <name evidence="1" type="ORF">M6B38_160435</name>
</gene>
<dbReference type="GO" id="GO:1990904">
    <property type="term" value="C:ribonucleoprotein complex"/>
    <property type="evidence" value="ECO:0007669"/>
    <property type="project" value="UniProtKB-KW"/>
</dbReference>